<keyword evidence="2" id="KW-1185">Reference proteome</keyword>
<sequence length="59" mass="6946">MLITSKKNEVLTYRTERKRIQNGYSAKCRVKNKTNKEQGSVIENNLKMGGFLQWQTNRI</sequence>
<evidence type="ECO:0000313" key="1">
    <source>
        <dbReference type="EMBL" id="GAA6501697.1"/>
    </source>
</evidence>
<comment type="caution">
    <text evidence="1">The sequence shown here is derived from an EMBL/GenBank/DDBJ whole genome shotgun (WGS) entry which is preliminary data.</text>
</comment>
<gene>
    <name evidence="1" type="ORF">K340107D12_45130</name>
</gene>
<name>A0ABQ0BZ84_9FIRM</name>
<dbReference type="Proteomes" id="UP001600941">
    <property type="component" value="Unassembled WGS sequence"/>
</dbReference>
<reference evidence="1 2" key="1">
    <citation type="submission" date="2024-04" db="EMBL/GenBank/DDBJ databases">
        <title>Defined microbial consortia suppress multidrug-resistant proinflammatory Enterobacteriaceae via ecological control.</title>
        <authorList>
            <person name="Furuichi M."/>
            <person name="Kawaguchi T."/>
            <person name="Pust M."/>
            <person name="Yasuma K."/>
            <person name="Plichta D."/>
            <person name="Hasegawa N."/>
            <person name="Ohya T."/>
            <person name="Bhattarai S."/>
            <person name="Sasajima S."/>
            <person name="Aoto Y."/>
            <person name="Tuganbaev T."/>
            <person name="Yaginuma M."/>
            <person name="Ueda M."/>
            <person name="Okahashi N."/>
            <person name="Amafuji K."/>
            <person name="Kiridooshi Y."/>
            <person name="Sugita K."/>
            <person name="Strazar M."/>
            <person name="Skelly A."/>
            <person name="Suda W."/>
            <person name="Hattori M."/>
            <person name="Nakamoto N."/>
            <person name="Caballero S."/>
            <person name="Norman J."/>
            <person name="Olle B."/>
            <person name="Tanoue T."/>
            <person name="Arita M."/>
            <person name="Bucci V."/>
            <person name="Atarashi K."/>
            <person name="Xavier R."/>
            <person name="Honda K."/>
        </authorList>
    </citation>
    <scope>NUCLEOTIDE SEQUENCE [LARGE SCALE GENOMIC DNA]</scope>
    <source>
        <strain evidence="2">k34-0107-D12</strain>
    </source>
</reference>
<proteinExistence type="predicted"/>
<dbReference type="EMBL" id="BAABZQ010000001">
    <property type="protein sequence ID" value="GAA6501697.1"/>
    <property type="molecule type" value="Genomic_DNA"/>
</dbReference>
<organism evidence="1 2">
    <name type="scientific">Blautia parvula</name>
    <dbReference type="NCBI Taxonomy" id="2877527"/>
    <lineage>
        <taxon>Bacteria</taxon>
        <taxon>Bacillati</taxon>
        <taxon>Bacillota</taxon>
        <taxon>Clostridia</taxon>
        <taxon>Lachnospirales</taxon>
        <taxon>Lachnospiraceae</taxon>
        <taxon>Blautia</taxon>
    </lineage>
</organism>
<accession>A0ABQ0BZ84</accession>
<evidence type="ECO:0000313" key="2">
    <source>
        <dbReference type="Proteomes" id="UP001600941"/>
    </source>
</evidence>
<protein>
    <submittedName>
        <fullName evidence="1">Uncharacterized protein</fullName>
    </submittedName>
</protein>